<dbReference type="RefSeq" id="WP_315998120.1">
    <property type="nucleotide sequence ID" value="NZ_JAWDJT010000005.1"/>
</dbReference>
<evidence type="ECO:0000313" key="2">
    <source>
        <dbReference type="EMBL" id="MDU0370639.1"/>
    </source>
</evidence>
<evidence type="ECO:0000313" key="3">
    <source>
        <dbReference type="Proteomes" id="UP001250698"/>
    </source>
</evidence>
<feature type="region of interest" description="Disordered" evidence="1">
    <location>
        <begin position="80"/>
        <end position="105"/>
    </location>
</feature>
<reference evidence="2 3" key="1">
    <citation type="submission" date="2023-10" db="EMBL/GenBank/DDBJ databases">
        <title>Hymenobacter endophyticus sp. nov., an isolate from the leaf tissues of wheat.</title>
        <authorList>
            <person name="Dai Y."/>
        </authorList>
    </citation>
    <scope>NUCLEOTIDE SEQUENCE [LARGE SCALE GENOMIC DNA]</scope>
    <source>
        <strain evidence="2 3">ZK17L-C2</strain>
    </source>
</reference>
<proteinExistence type="predicted"/>
<name>A0ABU3TH02_9BACT</name>
<dbReference type="EMBL" id="JAWDJT010000005">
    <property type="protein sequence ID" value="MDU0370639.1"/>
    <property type="molecule type" value="Genomic_DNA"/>
</dbReference>
<protein>
    <submittedName>
        <fullName evidence="2">Uncharacterized protein</fullName>
    </submittedName>
</protein>
<dbReference type="Proteomes" id="UP001250698">
    <property type="component" value="Unassembled WGS sequence"/>
</dbReference>
<gene>
    <name evidence="2" type="ORF">ROI90_09570</name>
</gene>
<keyword evidence="3" id="KW-1185">Reference proteome</keyword>
<accession>A0ABU3TH02</accession>
<sequence>MFKTLLLLLLAFVMLLEPEVVLARTAGVADPASTEMASSISLFRKATKRGRPNYKPYRGNSRHKMKKLGVYKRWRLRVKAQKKKKRSRGLQPSVKVGAPVRTLKK</sequence>
<evidence type="ECO:0000256" key="1">
    <source>
        <dbReference type="SAM" id="MobiDB-lite"/>
    </source>
</evidence>
<organism evidence="2 3">
    <name type="scientific">Hymenobacter endophyticus</name>
    <dbReference type="NCBI Taxonomy" id="3076335"/>
    <lineage>
        <taxon>Bacteria</taxon>
        <taxon>Pseudomonadati</taxon>
        <taxon>Bacteroidota</taxon>
        <taxon>Cytophagia</taxon>
        <taxon>Cytophagales</taxon>
        <taxon>Hymenobacteraceae</taxon>
        <taxon>Hymenobacter</taxon>
    </lineage>
</organism>
<comment type="caution">
    <text evidence="2">The sequence shown here is derived from an EMBL/GenBank/DDBJ whole genome shotgun (WGS) entry which is preliminary data.</text>
</comment>